<proteinExistence type="inferred from homology"/>
<name>A0ABV4JPQ9_9BACT</name>
<dbReference type="Gene3D" id="1.10.3720.10">
    <property type="entry name" value="MetI-like"/>
    <property type="match status" value="1"/>
</dbReference>
<comment type="similarity">
    <text evidence="7">Belongs to the binding-protein-dependent transport system permease family.</text>
</comment>
<feature type="domain" description="ABC transmembrane type-1" evidence="8">
    <location>
        <begin position="51"/>
        <end position="240"/>
    </location>
</feature>
<keyword evidence="10" id="KW-1185">Reference proteome</keyword>
<dbReference type="PANTHER" id="PTHR43386:SF1">
    <property type="entry name" value="D,D-DIPEPTIDE TRANSPORT SYSTEM PERMEASE PROTEIN DDPC-RELATED"/>
    <property type="match status" value="1"/>
</dbReference>
<feature type="transmembrane region" description="Helical" evidence="7">
    <location>
        <begin position="49"/>
        <end position="75"/>
    </location>
</feature>
<dbReference type="InterPro" id="IPR050366">
    <property type="entry name" value="BP-dependent_transpt_permease"/>
</dbReference>
<protein>
    <submittedName>
        <fullName evidence="9">ABC transporter permease</fullName>
    </submittedName>
</protein>
<keyword evidence="5 7" id="KW-1133">Transmembrane helix</keyword>
<feature type="transmembrane region" description="Helical" evidence="7">
    <location>
        <begin position="214"/>
        <end position="239"/>
    </location>
</feature>
<evidence type="ECO:0000256" key="4">
    <source>
        <dbReference type="ARBA" id="ARBA00022692"/>
    </source>
</evidence>
<keyword evidence="3" id="KW-1003">Cell membrane</keyword>
<organism evidence="9 10">
    <name type="scientific">Halodesulfovibrio aestuarii</name>
    <dbReference type="NCBI Taxonomy" id="126333"/>
    <lineage>
        <taxon>Bacteria</taxon>
        <taxon>Pseudomonadati</taxon>
        <taxon>Thermodesulfobacteriota</taxon>
        <taxon>Desulfovibrionia</taxon>
        <taxon>Desulfovibrionales</taxon>
        <taxon>Desulfovibrionaceae</taxon>
        <taxon>Halodesulfovibrio</taxon>
    </lineage>
</organism>
<dbReference type="InterPro" id="IPR035906">
    <property type="entry name" value="MetI-like_sf"/>
</dbReference>
<feature type="transmembrane region" description="Helical" evidence="7">
    <location>
        <begin position="87"/>
        <end position="109"/>
    </location>
</feature>
<keyword evidence="6 7" id="KW-0472">Membrane</keyword>
<evidence type="ECO:0000256" key="6">
    <source>
        <dbReference type="ARBA" id="ARBA00023136"/>
    </source>
</evidence>
<dbReference type="SUPFAM" id="SSF161098">
    <property type="entry name" value="MetI-like"/>
    <property type="match status" value="1"/>
</dbReference>
<dbReference type="Proteomes" id="UP001568358">
    <property type="component" value="Unassembled WGS sequence"/>
</dbReference>
<dbReference type="CDD" id="cd06261">
    <property type="entry name" value="TM_PBP2"/>
    <property type="match status" value="1"/>
</dbReference>
<gene>
    <name evidence="9" type="ORF">AB2Z07_04220</name>
</gene>
<sequence>MILLGVLQPLVHDVPAQQTDLYNALHGPSWVEPFGTDHLGRSMFSRIGAAIRLSMSLALISVFTAVVPGLIFGVIAGWKGGLTDKAISFAADVVAALPGLMLIMLIATISPGSFLVLYVGISLVLWLEYFRVVRAQTRVLSASPHLESSRLLGFGTWYCFRKHIWPGLASSILPLAALGAGNAILALAALGFVNVGVRPPVSELGLMMTELFPYIYDAPFILMQPILIVVALVLGLNLLTRSDTSWK</sequence>
<feature type="transmembrane region" description="Helical" evidence="7">
    <location>
        <begin position="115"/>
        <end position="133"/>
    </location>
</feature>
<dbReference type="Pfam" id="PF00528">
    <property type="entry name" value="BPD_transp_1"/>
    <property type="match status" value="1"/>
</dbReference>
<feature type="transmembrane region" description="Helical" evidence="7">
    <location>
        <begin position="172"/>
        <end position="194"/>
    </location>
</feature>
<dbReference type="RefSeq" id="WP_211220577.1">
    <property type="nucleotide sequence ID" value="NZ_JBFSOO010000003.1"/>
</dbReference>
<dbReference type="InterPro" id="IPR000515">
    <property type="entry name" value="MetI-like"/>
</dbReference>
<dbReference type="PROSITE" id="PS50928">
    <property type="entry name" value="ABC_TM1"/>
    <property type="match status" value="1"/>
</dbReference>
<comment type="subcellular location">
    <subcellularLocation>
        <location evidence="1 7">Cell membrane</location>
        <topology evidence="1 7">Multi-pass membrane protein</topology>
    </subcellularLocation>
</comment>
<dbReference type="PANTHER" id="PTHR43386">
    <property type="entry name" value="OLIGOPEPTIDE TRANSPORT SYSTEM PERMEASE PROTEIN APPC"/>
    <property type="match status" value="1"/>
</dbReference>
<evidence type="ECO:0000313" key="9">
    <source>
        <dbReference type="EMBL" id="MEZ6852741.1"/>
    </source>
</evidence>
<comment type="caution">
    <text evidence="9">The sequence shown here is derived from an EMBL/GenBank/DDBJ whole genome shotgun (WGS) entry which is preliminary data.</text>
</comment>
<evidence type="ECO:0000259" key="8">
    <source>
        <dbReference type="PROSITE" id="PS50928"/>
    </source>
</evidence>
<keyword evidence="2 7" id="KW-0813">Transport</keyword>
<reference evidence="9 10" key="1">
    <citation type="submission" date="2024-07" db="EMBL/GenBank/DDBJ databases">
        <title>Active virus-host system and metabolic interactions in a Lokiarchaeon culture.</title>
        <authorList>
            <person name="Ponce Toledo R.I."/>
            <person name="Rodrigues Oliveira T."/>
            <person name="Schleper C."/>
        </authorList>
    </citation>
    <scope>NUCLEOTIDE SEQUENCE [LARGE SCALE GENOMIC DNA]</scope>
    <source>
        <strain evidence="9 10">B35</strain>
    </source>
</reference>
<evidence type="ECO:0000256" key="3">
    <source>
        <dbReference type="ARBA" id="ARBA00022475"/>
    </source>
</evidence>
<evidence type="ECO:0000256" key="2">
    <source>
        <dbReference type="ARBA" id="ARBA00022448"/>
    </source>
</evidence>
<evidence type="ECO:0000256" key="1">
    <source>
        <dbReference type="ARBA" id="ARBA00004651"/>
    </source>
</evidence>
<keyword evidence="4 7" id="KW-0812">Transmembrane</keyword>
<evidence type="ECO:0000256" key="5">
    <source>
        <dbReference type="ARBA" id="ARBA00022989"/>
    </source>
</evidence>
<evidence type="ECO:0000256" key="7">
    <source>
        <dbReference type="RuleBase" id="RU363032"/>
    </source>
</evidence>
<dbReference type="EMBL" id="JBFSOO010000003">
    <property type="protein sequence ID" value="MEZ6852741.1"/>
    <property type="molecule type" value="Genomic_DNA"/>
</dbReference>
<evidence type="ECO:0000313" key="10">
    <source>
        <dbReference type="Proteomes" id="UP001568358"/>
    </source>
</evidence>
<accession>A0ABV4JPQ9</accession>